<feature type="compositionally biased region" description="Basic and acidic residues" evidence="3">
    <location>
        <begin position="2065"/>
        <end position="2077"/>
    </location>
</feature>
<feature type="region of interest" description="Disordered" evidence="3">
    <location>
        <begin position="665"/>
        <end position="790"/>
    </location>
</feature>
<feature type="compositionally biased region" description="Acidic residues" evidence="3">
    <location>
        <begin position="618"/>
        <end position="641"/>
    </location>
</feature>
<dbReference type="InterPro" id="IPR001878">
    <property type="entry name" value="Znf_CCHC"/>
</dbReference>
<dbReference type="PROSITE" id="PS50158">
    <property type="entry name" value="ZF_CCHC"/>
    <property type="match status" value="1"/>
</dbReference>
<feature type="compositionally biased region" description="Basic residues" evidence="3">
    <location>
        <begin position="378"/>
        <end position="396"/>
    </location>
</feature>
<dbReference type="GeneID" id="9592897"/>
<evidence type="ECO:0000313" key="6">
    <source>
        <dbReference type="Proteomes" id="UP000007431"/>
    </source>
</evidence>
<feature type="compositionally biased region" description="Acidic residues" evidence="3">
    <location>
        <begin position="356"/>
        <end position="371"/>
    </location>
</feature>
<organism evidence="6">
    <name type="scientific">Schizophyllum commune (strain H4-8 / FGSC 9210)</name>
    <name type="common">Split gill fungus</name>
    <dbReference type="NCBI Taxonomy" id="578458"/>
    <lineage>
        <taxon>Eukaryota</taxon>
        <taxon>Fungi</taxon>
        <taxon>Dikarya</taxon>
        <taxon>Basidiomycota</taxon>
        <taxon>Agaricomycotina</taxon>
        <taxon>Agaricomycetes</taxon>
        <taxon>Agaricomycetidae</taxon>
        <taxon>Agaricales</taxon>
        <taxon>Schizophyllaceae</taxon>
        <taxon>Schizophyllum</taxon>
    </lineage>
</organism>
<feature type="compositionally biased region" description="Low complexity" evidence="3">
    <location>
        <begin position="2261"/>
        <end position="2271"/>
    </location>
</feature>
<dbReference type="GO" id="GO:0003676">
    <property type="term" value="F:nucleic acid binding"/>
    <property type="evidence" value="ECO:0007669"/>
    <property type="project" value="InterPro"/>
</dbReference>
<feature type="compositionally biased region" description="Basic and acidic residues" evidence="3">
    <location>
        <begin position="1864"/>
        <end position="1880"/>
    </location>
</feature>
<feature type="region of interest" description="Disordered" evidence="3">
    <location>
        <begin position="1"/>
        <end position="56"/>
    </location>
</feature>
<dbReference type="Gene3D" id="2.40.70.10">
    <property type="entry name" value="Acid Proteases"/>
    <property type="match status" value="1"/>
</dbReference>
<feature type="compositionally biased region" description="Low complexity" evidence="3">
    <location>
        <begin position="1771"/>
        <end position="1781"/>
    </location>
</feature>
<feature type="region of interest" description="Disordered" evidence="3">
    <location>
        <begin position="618"/>
        <end position="648"/>
    </location>
</feature>
<keyword evidence="2" id="KW-0862">Zinc</keyword>
<name>D8Q260_SCHCM</name>
<evidence type="ECO:0000256" key="1">
    <source>
        <dbReference type="ARBA" id="ARBA00022750"/>
    </source>
</evidence>
<dbReference type="HOGENOM" id="CLU_226950_0_0_1"/>
<feature type="region of interest" description="Disordered" evidence="3">
    <location>
        <begin position="1864"/>
        <end position="1885"/>
    </location>
</feature>
<feature type="region of interest" description="Disordered" evidence="3">
    <location>
        <begin position="808"/>
        <end position="844"/>
    </location>
</feature>
<protein>
    <recommendedName>
        <fullName evidence="4">CCHC-type domain-containing protein</fullName>
    </recommendedName>
</protein>
<dbReference type="GO" id="GO:0008270">
    <property type="term" value="F:zinc ion binding"/>
    <property type="evidence" value="ECO:0007669"/>
    <property type="project" value="UniProtKB-KW"/>
</dbReference>
<feature type="region of interest" description="Disordered" evidence="3">
    <location>
        <begin position="1520"/>
        <end position="1541"/>
    </location>
</feature>
<dbReference type="InParanoid" id="D8Q260"/>
<keyword evidence="1" id="KW-0378">Hydrolase</keyword>
<accession>D8Q260</accession>
<feature type="region of interest" description="Disordered" evidence="3">
    <location>
        <begin position="2261"/>
        <end position="2310"/>
    </location>
</feature>
<dbReference type="OMA" id="HRSSYMR"/>
<sequence>MSSPESASYSLIGVDDPGPRLDPSNNLPLTEMHTYRESRADESSESDNDLQPSLFNTSRLPAAPIAERGEAPRVYVALHPKEQGEQDTRFLANLPDNRRTPGRFPSMSDLRRALPGEATKRGQSFDNLPDPVATAHANGGTAGPRRLTALDLPAPGARNAPKTFHGDCEEVEGFIDHYEKLIKLCNLATGRERCHNILLYCAPSVSEFIRVTTSYLRSDWEGLKGEIYKWYNAEVARKRYKPIHVAEYVKKHGREPIYNLTQWNKYYVGFKKRSGRLVSEKLMSPAKEAWYFKNGIHADLWEKIYATLSSLDPLHDPAVPYSVADICAAADVRLKRENFDDMQEDADRFGIAPEDLPSDSEEGSEPDSESDYSEREYRRRRREKRRKAERKHRKHRSEPTRKDRVTGPPEEVSTLVRQLNRLRTEEPSYPVIVLRDGQRAEGRESHAYAPALASQVRFANTDSLMRPPYSLPPAISRAPPPHMNGEYQPRPPPMPLEQTCFGCRRPGHRVRECEDLNRLIRENRAKRDPNTNRIVLANDAPVRTYQGESLVQAITRMTGSEPPRPTSLYAEAHERMGNGARAYYATVRKTEEDVSEDEARYSRDINAQALLSAYDLAAETDEELESSEEEDNREEEGEAEEEGKWIEDEKGQVYRVIRASMPATRNDRSAVGHRKEFMNEPVRRPGLRAPAPRQTVPSKYREFKKSDANRAAPPGNERKERDAGWPTRQSRASIIPGLKEGDKQVRLGNEELGVNDEGVTRLPAPQNAPPPPESLHEKPPRGTLPGPNPFELLPPLHPVNARRPRVRPEEGGVTIKNSQDLPARSHAQTDGAFEPSEDAAARGRGPARIAPITHETNPKEVVDKVLGQPITLTLREVIGVSSKQVQREFQEVMRPKSLVRLPTGGAAAVNIAGTSLETPSGPEVYAAQIDEDNLIRLDLLCEGTPVKAIIDTGSQLNVMRESLAQKILAGMPLDTAGALTMNDANGGEGYISGVMSQISLELGPIRTKTDIYLGAKVPFDLLLGRPWQRGNKISIDERDEGTYLIFRDQETGAKRYELRVPRHPKVRKGDKKPPAAMLLARAPPYKEEGSMGKDDKQALMGRDAFYVTSHQITPAWRPQGVFPSTTNRASLPLLILFSLLLVYLNAYSLCAISSNASSLRNAGFVDYKSKDERLDKSIFPASPTCSLSPTLNTNKTSHLLSFPARLMTPSSAPPEAPSPSFPHLPPILSISATVIPANEFPDAQGQAPAHLEPPINGTLDAPTQIGETTRRLDEAAARGEFPGRLFVFSGRGASLGGGRDRHGRYAHDVAIPSGEFCSPVLLNANLNGLQATCMSSDPNGRHSTTMEDVFIRCFTQTAPSVSNDPLLEPGSNGINSHPPTVEELQRILPQRDDSNDPSLIHCNVPVVTDTGRVPARPFTPIYGASSLPPYYAPRMWSGADAQRPGAMGDVNGYTAIEQSVLNHRLVQGIDPARTMGTQPDDRSAADAFQPAVLAAFADTFELGGSSPARSTPVLPYLSREDDRYEPLPPQLPGDGRNQHDVRSVSPVEHRAPDAMVVDSPRWIPGSPADSDFQRLYEGRVAEDTPPWECFLQYPEPSPTPDGKSSLISQLAPRLTSVPAGPSAQVLAAVETPHGAQANSGPGEVKDSLEDVPLATNNSDAPYGPAACARGISLFAPDAGGAAGQPQGDLELSPEQRLVLFMRAMPSQSSSGGLLFKSPPTTSVTTAHVAPSVSATADLLAPLQLSDALNAAAAALAASAQPASDVSKGLEEAAAGNEEGVGSTAALDSEPLPCADTPHPSTGIYHRPAKRSRGSHNAADPGARHGSRFRGKERADAGERLVPSITNPSPQNVVPVRPPIVLDSGKIHAGNDVESDTDNRRRMGFSQYSGAPRRYVLRTYALLRQTLMPLSIRIPTERGRTRVWTSPGPSPLGEPSGSKATPGALNGDDGSTATESGSAPRDVEMRELPSSPLASPPMFSELDRAEWSSHEAAPHPFSFALSHPPLPQEARLKEELAPSSPDAAPVLSSAVYPGLSDYKAEVHTPSPDDGMGGATGSGPAPPSWTAREHHLDSSRITHADQPAEDGDAELDAPQPGPSRVATCAPPPPWRVVAEDDGRAMPAEDPEDDGLTDRDAEGDTDEETVDRWASESDTNERASDMDVDERRDPDDSPPHLAPESNTAEINATARRLRALARRLHASAARTFDAAGVVYEAASSQLEHVRIARAVDEMRETIASLLDEEVPAAGINKNNLLERLEESGAFSAASTSSSSDDHPRGEGEVRGDITSPLPATPPPSPSDGSMPELQSQEGEPLLPLRETQGCADETPADLARLPHTPFDPEPDPNDLGSDRIPEGSPPDYSRVQHDGGFSEALHRTPPPSSVLLPEPEAITVGFLPRRDEFMLNHLQLTRIFHKALTQALTAHNVLHEGEVDSEEVEVILREITRQLQEEASPILQLGRRRLTYTPPDLDPALLVQQLQRHLASAEGQVDSLEDFIVRRLSQVLEDPGFDVALEAASLKTLFRCVGLDASSAALLEWWGSIFPQSVYRAPANLLSVTRGSVLHMHPPRDLTRPSVPFGLIAPNSPGHLMHLPDWGFFVRHGWPQINAARGFFLSIIEVAKTLVSARDWKEGVRQHMLNRTVLEPPASPFLFVEEAQYLEGVAKMLYRYDEDRLAMLLQCAIRRNLPHLDGYLRGLMRCGYLGGPVEEVCRAASQRQEEMEEEWKRWRRSSWVRRWAPLCPESSRLQEELADVMIALERDGGVPPEDPNDLDLAPLE</sequence>
<gene>
    <name evidence="5" type="ORF">SCHCODRAFT_108489</name>
</gene>
<feature type="compositionally biased region" description="Basic and acidic residues" evidence="3">
    <location>
        <begin position="739"/>
        <end position="749"/>
    </location>
</feature>
<dbReference type="InterPro" id="IPR001969">
    <property type="entry name" value="Aspartic_peptidase_AS"/>
</dbReference>
<dbReference type="OrthoDB" id="3016331at2759"/>
<keyword evidence="2" id="KW-0863">Zinc-finger</keyword>
<keyword evidence="2" id="KW-0479">Metal-binding</keyword>
<feature type="region of interest" description="Disordered" evidence="3">
    <location>
        <begin position="2038"/>
        <end position="2183"/>
    </location>
</feature>
<keyword evidence="1" id="KW-0064">Aspartyl protease</keyword>
<evidence type="ECO:0000256" key="2">
    <source>
        <dbReference type="PROSITE-ProRule" id="PRU00047"/>
    </source>
</evidence>
<evidence type="ECO:0000256" key="3">
    <source>
        <dbReference type="SAM" id="MobiDB-lite"/>
    </source>
</evidence>
<feature type="compositionally biased region" description="Basic and acidic residues" evidence="3">
    <location>
        <begin position="699"/>
        <end position="708"/>
    </location>
</feature>
<dbReference type="EMBL" id="GL377305">
    <property type="protein sequence ID" value="EFI98056.1"/>
    <property type="molecule type" value="Genomic_DNA"/>
</dbReference>
<keyword evidence="6" id="KW-1185">Reference proteome</keyword>
<feature type="compositionally biased region" description="Basic and acidic residues" evidence="3">
    <location>
        <begin position="665"/>
        <end position="683"/>
    </location>
</feature>
<dbReference type="GO" id="GO:0006508">
    <property type="term" value="P:proteolysis"/>
    <property type="evidence" value="ECO:0007669"/>
    <property type="project" value="InterPro"/>
</dbReference>
<feature type="non-terminal residue" evidence="5">
    <location>
        <position position="2777"/>
    </location>
</feature>
<dbReference type="GO" id="GO:0004190">
    <property type="term" value="F:aspartic-type endopeptidase activity"/>
    <property type="evidence" value="ECO:0007669"/>
    <property type="project" value="UniProtKB-KW"/>
</dbReference>
<proteinExistence type="predicted"/>
<feature type="domain" description="CCHC-type" evidence="4">
    <location>
        <begin position="500"/>
        <end position="515"/>
    </location>
</feature>
<feature type="region of interest" description="Disordered" evidence="3">
    <location>
        <begin position="1918"/>
        <end position="1977"/>
    </location>
</feature>
<dbReference type="eggNOG" id="ENOG502SINH">
    <property type="taxonomic scope" value="Eukaryota"/>
</dbReference>
<dbReference type="CDD" id="cd00303">
    <property type="entry name" value="retropepsin_like"/>
    <property type="match status" value="1"/>
</dbReference>
<evidence type="ECO:0000259" key="4">
    <source>
        <dbReference type="PROSITE" id="PS50158"/>
    </source>
</evidence>
<dbReference type="KEGG" id="scm:SCHCO_02496126"/>
<feature type="region of interest" description="Disordered" evidence="3">
    <location>
        <begin position="348"/>
        <end position="412"/>
    </location>
</feature>
<dbReference type="VEuPathDB" id="FungiDB:SCHCODRAFT_02496126"/>
<dbReference type="SUPFAM" id="SSF50630">
    <property type="entry name" value="Acid proteases"/>
    <property type="match status" value="1"/>
</dbReference>
<dbReference type="Proteomes" id="UP000007431">
    <property type="component" value="Unassembled WGS sequence"/>
</dbReference>
<feature type="compositionally biased region" description="Basic and acidic residues" evidence="3">
    <location>
        <begin position="33"/>
        <end position="42"/>
    </location>
</feature>
<dbReference type="PROSITE" id="PS00141">
    <property type="entry name" value="ASP_PROTEASE"/>
    <property type="match status" value="1"/>
</dbReference>
<feature type="compositionally biased region" description="Basic and acidic residues" evidence="3">
    <location>
        <begin position="2143"/>
        <end position="2171"/>
    </location>
</feature>
<feature type="region of interest" description="Disordered" evidence="3">
    <location>
        <begin position="1767"/>
        <end position="1835"/>
    </location>
</feature>
<dbReference type="RefSeq" id="XP_003032959.1">
    <property type="nucleotide sequence ID" value="XM_003032913.1"/>
</dbReference>
<dbReference type="InterPro" id="IPR021109">
    <property type="entry name" value="Peptidase_aspartic_dom_sf"/>
</dbReference>
<reference evidence="5 6" key="1">
    <citation type="journal article" date="2010" name="Nat. Biotechnol.">
        <title>Genome sequence of the model mushroom Schizophyllum commune.</title>
        <authorList>
            <person name="Ohm R.A."/>
            <person name="de Jong J.F."/>
            <person name="Lugones L.G."/>
            <person name="Aerts A."/>
            <person name="Kothe E."/>
            <person name="Stajich J.E."/>
            <person name="de Vries R.P."/>
            <person name="Record E."/>
            <person name="Levasseur A."/>
            <person name="Baker S.E."/>
            <person name="Bartholomew K.A."/>
            <person name="Coutinho P.M."/>
            <person name="Erdmann S."/>
            <person name="Fowler T.J."/>
            <person name="Gathman A.C."/>
            <person name="Lombard V."/>
            <person name="Henrissat B."/>
            <person name="Knabe N."/>
            <person name="Kuees U."/>
            <person name="Lilly W.W."/>
            <person name="Lindquist E."/>
            <person name="Lucas S."/>
            <person name="Magnuson J.K."/>
            <person name="Piumi F."/>
            <person name="Raudaskoski M."/>
            <person name="Salamov A."/>
            <person name="Schmutz J."/>
            <person name="Schwarze F.W.M.R."/>
            <person name="vanKuyk P.A."/>
            <person name="Horton J.S."/>
            <person name="Grigoriev I.V."/>
            <person name="Woesten H.A.B."/>
        </authorList>
    </citation>
    <scope>NUCLEOTIDE SEQUENCE [LARGE SCALE GENOMIC DNA]</scope>
    <source>
        <strain evidence="6">H4-8 / FGSC 9210</strain>
    </source>
</reference>
<evidence type="ECO:0000313" key="5">
    <source>
        <dbReference type="EMBL" id="EFI98056.1"/>
    </source>
</evidence>
<feature type="compositionally biased region" description="Basic and acidic residues" evidence="3">
    <location>
        <begin position="2272"/>
        <end position="2284"/>
    </location>
</feature>
<feature type="region of interest" description="Disordered" evidence="3">
    <location>
        <begin position="2329"/>
        <end position="2367"/>
    </location>
</feature>
<keyword evidence="1" id="KW-0645">Protease</keyword>